<dbReference type="GO" id="GO:0004222">
    <property type="term" value="F:metalloendopeptidase activity"/>
    <property type="evidence" value="ECO:0007669"/>
    <property type="project" value="InterPro"/>
</dbReference>
<feature type="domain" description="Peptidase M13 N-terminal" evidence="9">
    <location>
        <begin position="89"/>
        <end position="477"/>
    </location>
</feature>
<evidence type="ECO:0000256" key="1">
    <source>
        <dbReference type="ARBA" id="ARBA00001947"/>
    </source>
</evidence>
<keyword evidence="7" id="KW-0472">Membrane</keyword>
<dbReference type="Gene3D" id="3.40.390.10">
    <property type="entry name" value="Collagenase (Catalytic Domain)"/>
    <property type="match status" value="1"/>
</dbReference>
<dbReference type="GeneID" id="110239805"/>
<reference evidence="10" key="1">
    <citation type="submission" date="2022-11" db="UniProtKB">
        <authorList>
            <consortium name="EnsemblMetazoa"/>
        </authorList>
    </citation>
    <scope>IDENTIFICATION</scope>
</reference>
<evidence type="ECO:0000256" key="3">
    <source>
        <dbReference type="ARBA" id="ARBA00022723"/>
    </source>
</evidence>
<dbReference type="KEGG" id="epa:110239805"/>
<dbReference type="OrthoDB" id="5987618at2759"/>
<dbReference type="Pfam" id="PF01431">
    <property type="entry name" value="Peptidase_M13"/>
    <property type="match status" value="1"/>
</dbReference>
<dbReference type="CDD" id="cd08662">
    <property type="entry name" value="M13"/>
    <property type="match status" value="1"/>
</dbReference>
<evidence type="ECO:0000313" key="11">
    <source>
        <dbReference type="Proteomes" id="UP000887567"/>
    </source>
</evidence>
<organism evidence="10 11">
    <name type="scientific">Exaiptasia diaphana</name>
    <name type="common">Tropical sea anemone</name>
    <name type="synonym">Aiptasia pulchella</name>
    <dbReference type="NCBI Taxonomy" id="2652724"/>
    <lineage>
        <taxon>Eukaryota</taxon>
        <taxon>Metazoa</taxon>
        <taxon>Cnidaria</taxon>
        <taxon>Anthozoa</taxon>
        <taxon>Hexacorallia</taxon>
        <taxon>Actiniaria</taxon>
        <taxon>Aiptasiidae</taxon>
        <taxon>Exaiptasia</taxon>
    </lineage>
</organism>
<dbReference type="RefSeq" id="XP_020901218.1">
    <property type="nucleotide sequence ID" value="XM_021045559.2"/>
</dbReference>
<dbReference type="PROSITE" id="PS51885">
    <property type="entry name" value="NEPRILYSIN"/>
    <property type="match status" value="1"/>
</dbReference>
<keyword evidence="7" id="KW-0812">Transmembrane</keyword>
<keyword evidence="11" id="KW-1185">Reference proteome</keyword>
<dbReference type="SUPFAM" id="SSF55486">
    <property type="entry name" value="Metalloproteases ('zincins'), catalytic domain"/>
    <property type="match status" value="1"/>
</dbReference>
<dbReference type="Gene3D" id="1.10.1380.10">
    <property type="entry name" value="Neutral endopeptidase , domain2"/>
    <property type="match status" value="1"/>
</dbReference>
<dbReference type="InterPro" id="IPR042089">
    <property type="entry name" value="Peptidase_M13_dom_2"/>
</dbReference>
<dbReference type="InterPro" id="IPR018497">
    <property type="entry name" value="Peptidase_M13_C"/>
</dbReference>
<keyword evidence="4" id="KW-0378">Hydrolase</keyword>
<dbReference type="Pfam" id="PF05649">
    <property type="entry name" value="Peptidase_M13_N"/>
    <property type="match status" value="1"/>
</dbReference>
<dbReference type="PANTHER" id="PTHR11733:SF240">
    <property type="entry name" value="GH14155P-RELATED"/>
    <property type="match status" value="1"/>
</dbReference>
<evidence type="ECO:0000256" key="7">
    <source>
        <dbReference type="SAM" id="Phobius"/>
    </source>
</evidence>
<dbReference type="PRINTS" id="PR00786">
    <property type="entry name" value="NEPRILYSIN"/>
</dbReference>
<proteinExistence type="predicted"/>
<dbReference type="GO" id="GO:0016485">
    <property type="term" value="P:protein processing"/>
    <property type="evidence" value="ECO:0007669"/>
    <property type="project" value="TreeGrafter"/>
</dbReference>
<dbReference type="InterPro" id="IPR008753">
    <property type="entry name" value="Peptidase_M13_N"/>
</dbReference>
<sequence length="740" mass="84358">MNRDTEEFIDDHRVYFKVKKTCFPILVAVSVILAVIAITFIVLYSQAVDKRETTTIVPKPGKKYKICNEDSCFAIGKSIVHSLNQSADPCKDFYAYACGGWQERHPLSKGQNILKVSTLLHSEIQVTLKFGLENAKQNYSKNVAVMKTARFYKSCTNTTAIESSGIQPLIKLIDDYGGWSIFNNTDFSVSIETRIAKAARELGVDSLISARAITDEYNSSNTILSMQYAVLTFPQTLYLNKSKAAQDQVKKAINEFSKLFELNGTTAKLWRLYDFETKLAQIQSGKTPKEELMESVQKSIKKKEPIDDYRIKMNDFCTKSGFSCPLLKRILKMTYGRSFTGNEILLVTNITYFKNLYKLYQNTLDSGNGDVIRDYVMWRAIRQYLGAVTLNASSMNPSARENACIDQLMMNAFDMTLGLMYVNAKFDFKSKTTVEEMTNDLKQSFVNRLPQQTWMDAETQRQAKEKALAMRVLIGYPEYIKNPKKLENHYKLLNISDEFFENIKALKHFLRMREINTYGKPIDKNAWSAGESPAKVNGFYTFNENKITYLAGILQLPFYSSEYPSYMQYGGIGMVIGHELTHGFDSNGRQYDKNGNLYNWWSHSSDANFKQKSKCFVNQYNKYQLHGINVNGSLTINENIADNGGIKIAYDAYQRWASRNGTEKILPGLELTPDQLFFISFAQEWCGVFNIIGASFQLKDVHSPGRFRVIGSLSNFPKFSEAFKCPTNSPLNPEKKCSVW</sequence>
<name>A0A913X9N1_EXADI</name>
<evidence type="ECO:0000259" key="9">
    <source>
        <dbReference type="Pfam" id="PF05649"/>
    </source>
</evidence>
<dbReference type="AlphaFoldDB" id="A0A913X9N1"/>
<evidence type="ECO:0000259" key="8">
    <source>
        <dbReference type="Pfam" id="PF01431"/>
    </source>
</evidence>
<feature type="transmembrane region" description="Helical" evidence="7">
    <location>
        <begin position="21"/>
        <end position="44"/>
    </location>
</feature>
<dbReference type="InterPro" id="IPR000718">
    <property type="entry name" value="Peptidase_M13"/>
</dbReference>
<dbReference type="PANTHER" id="PTHR11733">
    <property type="entry name" value="ZINC METALLOPROTEASE FAMILY M13 NEPRILYSIN-RELATED"/>
    <property type="match status" value="1"/>
</dbReference>
<evidence type="ECO:0000256" key="6">
    <source>
        <dbReference type="ARBA" id="ARBA00023049"/>
    </source>
</evidence>
<evidence type="ECO:0000256" key="4">
    <source>
        <dbReference type="ARBA" id="ARBA00022801"/>
    </source>
</evidence>
<dbReference type="GO" id="GO:0046872">
    <property type="term" value="F:metal ion binding"/>
    <property type="evidence" value="ECO:0007669"/>
    <property type="project" value="UniProtKB-KW"/>
</dbReference>
<evidence type="ECO:0000313" key="10">
    <source>
        <dbReference type="EnsemblMetazoa" id="XP_020901218.1"/>
    </source>
</evidence>
<keyword evidence="3" id="KW-0479">Metal-binding</keyword>
<dbReference type="Proteomes" id="UP000887567">
    <property type="component" value="Unplaced"/>
</dbReference>
<dbReference type="InterPro" id="IPR024079">
    <property type="entry name" value="MetalloPept_cat_dom_sf"/>
</dbReference>
<dbReference type="OMA" id="YNIFHEG"/>
<evidence type="ECO:0000256" key="5">
    <source>
        <dbReference type="ARBA" id="ARBA00022833"/>
    </source>
</evidence>
<keyword evidence="7" id="KW-1133">Transmembrane helix</keyword>
<feature type="domain" description="Peptidase M13 C-terminal" evidence="8">
    <location>
        <begin position="537"/>
        <end position="739"/>
    </location>
</feature>
<dbReference type="GO" id="GO:0005886">
    <property type="term" value="C:plasma membrane"/>
    <property type="evidence" value="ECO:0007669"/>
    <property type="project" value="TreeGrafter"/>
</dbReference>
<protein>
    <submittedName>
        <fullName evidence="10">Uncharacterized protein</fullName>
    </submittedName>
</protein>
<keyword evidence="6" id="KW-0482">Metalloprotease</keyword>
<keyword evidence="5" id="KW-0862">Zinc</keyword>
<keyword evidence="2" id="KW-0645">Protease</keyword>
<evidence type="ECO:0000256" key="2">
    <source>
        <dbReference type="ARBA" id="ARBA00022670"/>
    </source>
</evidence>
<dbReference type="EnsemblMetazoa" id="XM_021045559.2">
    <property type="protein sequence ID" value="XP_020901218.1"/>
    <property type="gene ID" value="LOC110239805"/>
</dbReference>
<accession>A0A913X9N1</accession>
<comment type="cofactor">
    <cofactor evidence="1">
        <name>Zn(2+)</name>
        <dbReference type="ChEBI" id="CHEBI:29105"/>
    </cofactor>
</comment>